<dbReference type="EMBL" id="BJYV01000009">
    <property type="protein sequence ID" value="GEO21676.1"/>
    <property type="molecule type" value="Genomic_DNA"/>
</dbReference>
<comment type="caution">
    <text evidence="1">The sequence shown here is derived from an EMBL/GenBank/DDBJ whole genome shotgun (WGS) entry which is preliminary data.</text>
</comment>
<sequence>MTEHPFGYIIEGKIYLKGFLGQEDRVIGEVKEDEASTFRYFEDRFEAVKQKVEKLKSDIEENQNKGSFLMKLIHLKSSLLTFDGLGDFPALIKELEGQEAILEEIIQSNRHKNLEIKKELLEEAETYKESTDWKETSEIFKELKLKWLKTGPVEKELEEEINEKFQDILDVFYGNRKNYFDGLALQAEQNIKVYENLLEQAREAHDMADVKTAFEISKKIQKEWKVSGRVPASKRQPIWDEFSKLNNRIFSKFKRMSQSIPTISPGLMIKKIDKWSEEMRQMSKGEVDEYKVNHAKKLQAEWKKLPPKKPRNAQQSIGTFVFFSEIIFEKSFLDNLCHSKYEGFAEKTDSEQNTLKVNLLKDLIARDQRELITVTENAENFRSQEGEFDHIMRKKIGAHKRKVDVKNSILKELTNN</sequence>
<dbReference type="RefSeq" id="WP_020892765.1">
    <property type="nucleotide sequence ID" value="NZ_BJYV01000009.1"/>
</dbReference>
<evidence type="ECO:0008006" key="3">
    <source>
        <dbReference type="Google" id="ProtNLM"/>
    </source>
</evidence>
<evidence type="ECO:0000313" key="1">
    <source>
        <dbReference type="EMBL" id="GEO21676.1"/>
    </source>
</evidence>
<keyword evidence="2" id="KW-1185">Reference proteome</keyword>
<reference evidence="1 2" key="1">
    <citation type="submission" date="2019-07" db="EMBL/GenBank/DDBJ databases">
        <title>Whole genome shotgun sequence of Cyclobacterium qasimii NBRC 106168.</title>
        <authorList>
            <person name="Hosoyama A."/>
            <person name="Uohara A."/>
            <person name="Ohji S."/>
            <person name="Ichikawa N."/>
        </authorList>
    </citation>
    <scope>NUCLEOTIDE SEQUENCE [LARGE SCALE GENOMIC DNA]</scope>
    <source>
        <strain evidence="1 2">NBRC 106168</strain>
    </source>
</reference>
<name>A0A512CBU2_9BACT</name>
<dbReference type="AlphaFoldDB" id="A0A512CBU2"/>
<dbReference type="Proteomes" id="UP000321301">
    <property type="component" value="Unassembled WGS sequence"/>
</dbReference>
<organism evidence="1 2">
    <name type="scientific">Cyclobacterium qasimii</name>
    <dbReference type="NCBI Taxonomy" id="1350429"/>
    <lineage>
        <taxon>Bacteria</taxon>
        <taxon>Pseudomonadati</taxon>
        <taxon>Bacteroidota</taxon>
        <taxon>Cytophagia</taxon>
        <taxon>Cytophagales</taxon>
        <taxon>Cyclobacteriaceae</taxon>
        <taxon>Cyclobacterium</taxon>
    </lineage>
</organism>
<protein>
    <recommendedName>
        <fullName evidence="3">DUF349 domain-containing protein</fullName>
    </recommendedName>
</protein>
<gene>
    <name evidence="1" type="ORF">CQA01_22100</name>
</gene>
<dbReference type="Pfam" id="PF03993">
    <property type="entry name" value="DUF349"/>
    <property type="match status" value="2"/>
</dbReference>
<evidence type="ECO:0000313" key="2">
    <source>
        <dbReference type="Proteomes" id="UP000321301"/>
    </source>
</evidence>
<proteinExistence type="predicted"/>
<accession>A0A512CBU2</accession>
<dbReference type="InterPro" id="IPR007139">
    <property type="entry name" value="DUF349"/>
</dbReference>